<dbReference type="SUPFAM" id="SSF52200">
    <property type="entry name" value="Toll/Interleukin receptor TIR domain"/>
    <property type="match status" value="1"/>
</dbReference>
<keyword evidence="4" id="KW-1185">Reference proteome</keyword>
<dbReference type="EMBL" id="JAUSQZ010000001">
    <property type="protein sequence ID" value="MDP9830540.1"/>
    <property type="molecule type" value="Genomic_DNA"/>
</dbReference>
<protein>
    <recommendedName>
        <fullName evidence="2">TIR domain-containing protein</fullName>
    </recommendedName>
</protein>
<feature type="transmembrane region" description="Helical" evidence="1">
    <location>
        <begin position="165"/>
        <end position="184"/>
    </location>
</feature>
<dbReference type="Pfam" id="PF13676">
    <property type="entry name" value="TIR_2"/>
    <property type="match status" value="1"/>
</dbReference>
<comment type="caution">
    <text evidence="3">The sequence shown here is derived from an EMBL/GenBank/DDBJ whole genome shotgun (WGS) entry which is preliminary data.</text>
</comment>
<gene>
    <name evidence="3" type="ORF">J2S57_006289</name>
</gene>
<keyword evidence="1" id="KW-1133">Transmembrane helix</keyword>
<organism evidence="3 4">
    <name type="scientific">Kineosporia succinea</name>
    <dbReference type="NCBI Taxonomy" id="84632"/>
    <lineage>
        <taxon>Bacteria</taxon>
        <taxon>Bacillati</taxon>
        <taxon>Actinomycetota</taxon>
        <taxon>Actinomycetes</taxon>
        <taxon>Kineosporiales</taxon>
        <taxon>Kineosporiaceae</taxon>
        <taxon>Kineosporia</taxon>
    </lineage>
</organism>
<proteinExistence type="predicted"/>
<dbReference type="InterPro" id="IPR035897">
    <property type="entry name" value="Toll_tir_struct_dom_sf"/>
</dbReference>
<feature type="transmembrane region" description="Helical" evidence="1">
    <location>
        <begin position="259"/>
        <end position="285"/>
    </location>
</feature>
<dbReference type="Gene3D" id="3.40.50.10140">
    <property type="entry name" value="Toll/interleukin-1 receptor homology (TIR) domain"/>
    <property type="match status" value="1"/>
</dbReference>
<sequence>MARIFITYRSEDPGWSVVLDRELGKVFGAEQVFRASRTMQMGESFPERIRRGVRDASVLLAVIGPRWLEPGEDGRRRIDDPDDWVRREIRLALESGLLIVPVLVDGVRPLIAEDLPADVRPIADRQYIRLGHKEADADIGLLIARLRQRVPELELAPARAAETPALWLVTAGLATVLLSMWLPWVDGERVVELGWTEWAYSMLFPRGVLALAGLGLALLWLLRGQFEAVAMGLVGVAGFLAVVDPLWVWRELVEDPDEYVYTIGTGLWTCVLAGFLLLGAVGAWARQLPASELRHGRRVVTAVAGAVLILLGQLLEVASHHHGFTTFVAAAVVTVAALVLVPARIPEPVRGAALSGFTMLALVSVAAAVNYVALHHDYDASLTDSMGRIVLNVVSALGLWIALSRPARVPGAPQRTR</sequence>
<evidence type="ECO:0000259" key="2">
    <source>
        <dbReference type="Pfam" id="PF13676"/>
    </source>
</evidence>
<feature type="transmembrane region" description="Helical" evidence="1">
    <location>
        <begin position="321"/>
        <end position="341"/>
    </location>
</feature>
<evidence type="ECO:0000313" key="4">
    <source>
        <dbReference type="Proteomes" id="UP001235712"/>
    </source>
</evidence>
<accession>A0ABT9PEX7</accession>
<keyword evidence="1" id="KW-0812">Transmembrane</keyword>
<dbReference type="Proteomes" id="UP001235712">
    <property type="component" value="Unassembled WGS sequence"/>
</dbReference>
<feature type="transmembrane region" description="Helical" evidence="1">
    <location>
        <begin position="353"/>
        <end position="373"/>
    </location>
</feature>
<name>A0ABT9PEX7_9ACTN</name>
<evidence type="ECO:0000313" key="3">
    <source>
        <dbReference type="EMBL" id="MDP9830540.1"/>
    </source>
</evidence>
<reference evidence="3 4" key="1">
    <citation type="submission" date="2023-07" db="EMBL/GenBank/DDBJ databases">
        <title>Sequencing the genomes of 1000 actinobacteria strains.</title>
        <authorList>
            <person name="Klenk H.-P."/>
        </authorList>
    </citation>
    <scope>NUCLEOTIDE SEQUENCE [LARGE SCALE GENOMIC DNA]</scope>
    <source>
        <strain evidence="3 4">DSM 44388</strain>
    </source>
</reference>
<feature type="transmembrane region" description="Helical" evidence="1">
    <location>
        <begin position="385"/>
        <end position="403"/>
    </location>
</feature>
<feature type="transmembrane region" description="Helical" evidence="1">
    <location>
        <begin position="204"/>
        <end position="222"/>
    </location>
</feature>
<keyword evidence="1" id="KW-0472">Membrane</keyword>
<dbReference type="RefSeq" id="WP_307249608.1">
    <property type="nucleotide sequence ID" value="NZ_JAUSQZ010000001.1"/>
</dbReference>
<feature type="domain" description="TIR" evidence="2">
    <location>
        <begin position="4"/>
        <end position="137"/>
    </location>
</feature>
<feature type="transmembrane region" description="Helical" evidence="1">
    <location>
        <begin position="229"/>
        <end position="247"/>
    </location>
</feature>
<dbReference type="InterPro" id="IPR000157">
    <property type="entry name" value="TIR_dom"/>
</dbReference>
<evidence type="ECO:0000256" key="1">
    <source>
        <dbReference type="SAM" id="Phobius"/>
    </source>
</evidence>
<feature type="transmembrane region" description="Helical" evidence="1">
    <location>
        <begin position="297"/>
        <end position="315"/>
    </location>
</feature>